<name>A0A8H3YPP1_VENIN</name>
<comment type="caution">
    <text evidence="5">The sequence shown here is derived from an EMBL/GenBank/DDBJ whole genome shotgun (WGS) entry which is preliminary data.</text>
</comment>
<accession>A0A8H3YPP1</accession>
<organism evidence="5 6">
    <name type="scientific">Venturia inaequalis</name>
    <name type="common">Apple scab fungus</name>
    <dbReference type="NCBI Taxonomy" id="5025"/>
    <lineage>
        <taxon>Eukaryota</taxon>
        <taxon>Fungi</taxon>
        <taxon>Dikarya</taxon>
        <taxon>Ascomycota</taxon>
        <taxon>Pezizomycotina</taxon>
        <taxon>Dothideomycetes</taxon>
        <taxon>Pleosporomycetidae</taxon>
        <taxon>Venturiales</taxon>
        <taxon>Venturiaceae</taxon>
        <taxon>Venturia</taxon>
    </lineage>
</organism>
<dbReference type="EMBL" id="WNWQ01000468">
    <property type="protein sequence ID" value="KAE9967433.1"/>
    <property type="molecule type" value="Genomic_DNA"/>
</dbReference>
<protein>
    <submittedName>
        <fullName evidence="5">Uncharacterized protein</fullName>
    </submittedName>
</protein>
<feature type="region of interest" description="Disordered" evidence="4">
    <location>
        <begin position="109"/>
        <end position="137"/>
    </location>
</feature>
<dbReference type="SUPFAM" id="SSF48403">
    <property type="entry name" value="Ankyrin repeat"/>
    <property type="match status" value="1"/>
</dbReference>
<proteinExistence type="predicted"/>
<reference evidence="5 6" key="1">
    <citation type="submission" date="2019-11" db="EMBL/GenBank/DDBJ databases">
        <title>Venturia inaequalis Genome Resource.</title>
        <authorList>
            <person name="Lichtner F.J."/>
        </authorList>
    </citation>
    <scope>NUCLEOTIDE SEQUENCE [LARGE SCALE GENOMIC DNA]</scope>
    <source>
        <strain evidence="5">Bline_iso_100314</strain>
    </source>
</reference>
<dbReference type="Proteomes" id="UP000433883">
    <property type="component" value="Unassembled WGS sequence"/>
</dbReference>
<dbReference type="PROSITE" id="PS50297">
    <property type="entry name" value="ANK_REP_REGION"/>
    <property type="match status" value="2"/>
</dbReference>
<sequence>MMVLVRWDCGIVNMARISFGLSNRQSMRPRKTKAKIDEKDTSTELGVVCLSEKGDRLTARFGFAERPDDCLDSTLDSYTDYDHNINPFEDAMSSTAPIVNEQAWEALVSRNNTSRAQSDVRSSSLSSRRRSVGANSSGQRSLCEMMCDAASSGDVPQVGRLLGAGADPKKKSKEGLPPVHLAAAGGHLGVLKSLAMHGAKMDAMDGLGRTALHAAVVGKHADVIPFLVQSGVPLDTKDADGFTALQLASQMKGQDRREELDLETTRNGKVRFSYMFGASKAAKRESTCSTSSLLHTPLEALSRAGASGGNVGIESRL</sequence>
<dbReference type="InterPro" id="IPR036770">
    <property type="entry name" value="Ankyrin_rpt-contain_sf"/>
</dbReference>
<dbReference type="Gene3D" id="1.25.40.20">
    <property type="entry name" value="Ankyrin repeat-containing domain"/>
    <property type="match status" value="1"/>
</dbReference>
<dbReference type="PANTHER" id="PTHR24171">
    <property type="entry name" value="ANKYRIN REPEAT DOMAIN-CONTAINING PROTEIN 39-RELATED"/>
    <property type="match status" value="1"/>
</dbReference>
<dbReference type="PANTHER" id="PTHR24171:SF9">
    <property type="entry name" value="ANKYRIN REPEAT DOMAIN-CONTAINING PROTEIN 39"/>
    <property type="match status" value="1"/>
</dbReference>
<evidence type="ECO:0000256" key="4">
    <source>
        <dbReference type="SAM" id="MobiDB-lite"/>
    </source>
</evidence>
<dbReference type="SMART" id="SM00248">
    <property type="entry name" value="ANK"/>
    <property type="match status" value="2"/>
</dbReference>
<keyword evidence="2 3" id="KW-0040">ANK repeat</keyword>
<evidence type="ECO:0000313" key="5">
    <source>
        <dbReference type="EMBL" id="KAE9967433.1"/>
    </source>
</evidence>
<feature type="repeat" description="ANK" evidence="3">
    <location>
        <begin position="174"/>
        <end position="206"/>
    </location>
</feature>
<gene>
    <name evidence="5" type="ORF">BLS_006370</name>
</gene>
<evidence type="ECO:0000256" key="2">
    <source>
        <dbReference type="ARBA" id="ARBA00023043"/>
    </source>
</evidence>
<keyword evidence="1" id="KW-0677">Repeat</keyword>
<dbReference type="PROSITE" id="PS50088">
    <property type="entry name" value="ANK_REPEAT"/>
    <property type="match status" value="2"/>
</dbReference>
<evidence type="ECO:0000313" key="6">
    <source>
        <dbReference type="Proteomes" id="UP000433883"/>
    </source>
</evidence>
<dbReference type="Pfam" id="PF12796">
    <property type="entry name" value="Ank_2"/>
    <property type="match status" value="1"/>
</dbReference>
<dbReference type="InterPro" id="IPR002110">
    <property type="entry name" value="Ankyrin_rpt"/>
</dbReference>
<feature type="compositionally biased region" description="Low complexity" evidence="4">
    <location>
        <begin position="114"/>
        <end position="126"/>
    </location>
</feature>
<feature type="repeat" description="ANK" evidence="3">
    <location>
        <begin position="207"/>
        <end position="239"/>
    </location>
</feature>
<evidence type="ECO:0000256" key="1">
    <source>
        <dbReference type="ARBA" id="ARBA00022737"/>
    </source>
</evidence>
<dbReference type="AlphaFoldDB" id="A0A8H3YPP1"/>
<evidence type="ECO:0000256" key="3">
    <source>
        <dbReference type="PROSITE-ProRule" id="PRU00023"/>
    </source>
</evidence>